<dbReference type="Gene3D" id="3.30.1370.230">
    <property type="entry name" value="Stn1, C-terminal wHTH domain"/>
    <property type="match status" value="1"/>
</dbReference>
<reference evidence="6" key="1">
    <citation type="journal article" date="2017" name="Nat. Genet.">
        <title>Contrasting evolutionary genome dynamics between domesticated and wild yeasts.</title>
        <authorList>
            <person name="Yue J.X."/>
            <person name="Li J."/>
            <person name="Aigrain L."/>
            <person name="Hallin J."/>
            <person name="Persson K."/>
            <person name="Oliver K."/>
            <person name="Bergstrom A."/>
            <person name="Coupland P."/>
            <person name="Warringer J."/>
            <person name="Lagomarsino M.C."/>
            <person name="Fischer G."/>
            <person name="Durbin R."/>
            <person name="Liti G."/>
        </authorList>
    </citation>
    <scope>NUCLEOTIDE SEQUENCE</scope>
    <source>
        <strain evidence="6">CBS432</strain>
    </source>
</reference>
<dbReference type="Pfam" id="PF10451">
    <property type="entry name" value="Stn1"/>
    <property type="match status" value="1"/>
</dbReference>
<gene>
    <name evidence="6" type="primary">STN1</name>
    <name evidence="6" type="ORF">SPAR_D02990</name>
</gene>
<dbReference type="InterPro" id="IPR018856">
    <property type="entry name" value="Stn1_N"/>
</dbReference>
<dbReference type="OrthoDB" id="77828at2759"/>
<accession>A0A8B8UNJ3</accession>
<comment type="subcellular location">
    <subcellularLocation>
        <location evidence="1">Chromosome</location>
        <location evidence="1">Telomere</location>
    </subcellularLocation>
</comment>
<reference evidence="6" key="4">
    <citation type="submission" date="2025-08" db="UniProtKB">
        <authorList>
            <consortium name="RefSeq"/>
        </authorList>
    </citation>
    <scope>IDENTIFICATION</scope>
    <source>
        <strain evidence="6">CBS432</strain>
    </source>
</reference>
<dbReference type="KEGG" id="spao:SPAR_D02990"/>
<feature type="domain" description="CST complex subunit Stn1 N-terminal" evidence="4">
    <location>
        <begin position="11"/>
        <end position="264"/>
    </location>
</feature>
<sequence length="493" mass="57106">MDRYGHIAHQEGNVCYYIPRLFKYNTYYSGTEDVRVFVGDLKYWMRSSLQICERHYDRRLSMLFWKNHPLQQIHLIGCIVGLQYKRIGKEEQIFFQLDDCTSNSSSVSYSSDTRFLTCKVKRDVILSCGLNITDLTGSTLHVYGQVSLSYQELQVEYLKLCHTLTEEIDHWKITMNMREQLDTPWSLSDSIVGELFTQEQEWTPEKPQVEVVNPDFINLGYKTPESKRNKTTFIEQLQEERLKDELEIASPYSSTDTSTSVHSSSFQFVSSLKDFPETHFFHTPDQINNSNEGPLKTVKHNSADLPVMIPNKTSAKSSLMLILLELRMKEISNSDLYELQEVRSVVTSLASFLFQQQSVGEMKSFDTLEKEAFQYLVDRLVNQGLIELKDTTSKMLGLLPLKKLDEYAQKRIFVLMKLQCYTGTVQLSHVQEKLHLPYVTMNGIVDVFKECLKRTAIRYPEVLKNWWIDLDSKKGLEGQSSGMLLHLEYAANS</sequence>
<evidence type="ECO:0000256" key="2">
    <source>
        <dbReference type="ARBA" id="ARBA00022454"/>
    </source>
</evidence>
<evidence type="ECO:0000313" key="6">
    <source>
        <dbReference type="RefSeq" id="XP_033765332.1"/>
    </source>
</evidence>
<dbReference type="GO" id="GO:1990879">
    <property type="term" value="C:CST complex"/>
    <property type="evidence" value="ECO:0007669"/>
    <property type="project" value="InterPro"/>
</dbReference>
<protein>
    <submittedName>
        <fullName evidence="6">Stn1p</fullName>
    </submittedName>
</protein>
<reference evidence="6" key="3">
    <citation type="submission" date="2025-07" db="EMBL/GenBank/DDBJ databases">
        <authorList>
            <consortium name="NCBI Genome Project"/>
        </authorList>
    </citation>
    <scope>NUCLEOTIDE SEQUENCE</scope>
    <source>
        <strain evidence="6">CBS432</strain>
    </source>
</reference>
<organism evidence="6">
    <name type="scientific">Saccharomyces paradoxus</name>
    <name type="common">Yeast</name>
    <name type="synonym">Saccharomyces douglasii</name>
    <dbReference type="NCBI Taxonomy" id="27291"/>
    <lineage>
        <taxon>Eukaryota</taxon>
        <taxon>Fungi</taxon>
        <taxon>Dikarya</taxon>
        <taxon>Ascomycota</taxon>
        <taxon>Saccharomycotina</taxon>
        <taxon>Saccharomycetes</taxon>
        <taxon>Saccharomycetales</taxon>
        <taxon>Saccharomycetaceae</taxon>
        <taxon>Saccharomyces</taxon>
    </lineage>
</organism>
<dbReference type="RefSeq" id="XP_033765332.1">
    <property type="nucleotide sequence ID" value="XM_033909441.1"/>
</dbReference>
<feature type="domain" description="Stn1 C-terminal fungi" evidence="5">
    <location>
        <begin position="319"/>
        <end position="489"/>
    </location>
</feature>
<reference evidence="6" key="2">
    <citation type="submission" date="2020-01" db="EMBL/GenBank/DDBJ databases">
        <title>Population-level Yeast Reference Genomes.</title>
        <authorList>
            <person name="Yue J.-X."/>
        </authorList>
    </citation>
    <scope>NUCLEOTIDE SEQUENCE</scope>
    <source>
        <strain evidence="6">CBS432</strain>
    </source>
</reference>
<dbReference type="InterPro" id="IPR038240">
    <property type="entry name" value="Stn1_C_sf"/>
</dbReference>
<dbReference type="GO" id="GO:0016233">
    <property type="term" value="P:telomere capping"/>
    <property type="evidence" value="ECO:0007669"/>
    <property type="project" value="InterPro"/>
</dbReference>
<evidence type="ECO:0000259" key="5">
    <source>
        <dbReference type="Pfam" id="PF12659"/>
    </source>
</evidence>
<name>A0A8B8UNJ3_SACPA</name>
<dbReference type="Pfam" id="PF12659">
    <property type="entry name" value="Stn1_C"/>
    <property type="match status" value="1"/>
</dbReference>
<dbReference type="InterPro" id="IPR024263">
    <property type="entry name" value="Stn1_C_fungi"/>
</dbReference>
<dbReference type="AlphaFoldDB" id="A0A8B8UNJ3"/>
<evidence type="ECO:0000256" key="1">
    <source>
        <dbReference type="ARBA" id="ARBA00004574"/>
    </source>
</evidence>
<dbReference type="GeneID" id="54629546"/>
<evidence type="ECO:0000259" key="4">
    <source>
        <dbReference type="Pfam" id="PF10451"/>
    </source>
</evidence>
<keyword evidence="3" id="KW-0779">Telomere</keyword>
<dbReference type="VEuPathDB" id="FungiDB:SPAR_D02990"/>
<keyword evidence="2" id="KW-0158">Chromosome</keyword>
<dbReference type="Gene3D" id="2.40.50.1040">
    <property type="match status" value="1"/>
</dbReference>
<evidence type="ECO:0000256" key="3">
    <source>
        <dbReference type="ARBA" id="ARBA00022895"/>
    </source>
</evidence>
<dbReference type="Gene3D" id="1.10.10.1080">
    <property type="entry name" value="Stn1, N-terminal wHTH domain"/>
    <property type="match status" value="1"/>
</dbReference>
<proteinExistence type="predicted"/>